<feature type="transmembrane region" description="Helical" evidence="7">
    <location>
        <begin position="154"/>
        <end position="172"/>
    </location>
</feature>
<evidence type="ECO:0000256" key="3">
    <source>
        <dbReference type="ARBA" id="ARBA00022692"/>
    </source>
</evidence>
<dbReference type="FunCoup" id="A0A6J2X2C5">
    <property type="interactions" value="378"/>
</dbReference>
<comment type="subcellular location">
    <subcellularLocation>
        <location evidence="1">Membrane</location>
        <topology evidence="1">Multi-pass membrane protein</topology>
    </subcellularLocation>
</comment>
<evidence type="ECO:0000256" key="6">
    <source>
        <dbReference type="ARBA" id="ARBA00049743"/>
    </source>
</evidence>
<proteinExistence type="inferred from homology"/>
<dbReference type="InParanoid" id="A0A6J2X2C5"/>
<dbReference type="InterPro" id="IPR007248">
    <property type="entry name" value="Mpv17_PMP22"/>
</dbReference>
<keyword evidence="4 7" id="KW-1133">Transmembrane helix</keyword>
<sequence length="177" mass="20453">MLLGKTYARLLKNHFLLMQSVQTALLMSTSDILAQFAVEKKTLRQYEPRRTAEFAFLGAAFVGPALSIWYKVLQRKFGSDKTLQTGIKKMSCDQLLFAPVFLLVFVSSVEVLHGNNMEGIKDSLRKKYKDIVITNWKIWPAVQMINFSVMPLKYQVLFAQFVAVFWNVYLSWKTQNK</sequence>
<dbReference type="PANTHER" id="PTHR11266:SF17">
    <property type="entry name" value="PROTEIN MPV17"/>
    <property type="match status" value="1"/>
</dbReference>
<accession>A0A6J2X2C5</accession>
<dbReference type="OrthoDB" id="430207at2759"/>
<dbReference type="GO" id="GO:0005739">
    <property type="term" value="C:mitochondrion"/>
    <property type="evidence" value="ECO:0007669"/>
    <property type="project" value="TreeGrafter"/>
</dbReference>
<evidence type="ECO:0000256" key="2">
    <source>
        <dbReference type="ARBA" id="ARBA00006824"/>
    </source>
</evidence>
<feature type="transmembrane region" description="Helical" evidence="7">
    <location>
        <begin position="94"/>
        <end position="113"/>
    </location>
</feature>
<reference evidence="9" key="1">
    <citation type="submission" date="2025-08" db="UniProtKB">
        <authorList>
            <consortium name="RefSeq"/>
        </authorList>
    </citation>
    <scope>IDENTIFICATION</scope>
    <source>
        <tissue evidence="9">Gonads</tissue>
    </source>
</reference>
<evidence type="ECO:0000313" key="9">
    <source>
        <dbReference type="RefSeq" id="XP_030745381.1"/>
    </source>
</evidence>
<keyword evidence="3 7" id="KW-0812">Transmembrane</keyword>
<dbReference type="KEGG" id="soy:115874375"/>
<dbReference type="GO" id="GO:1901858">
    <property type="term" value="P:regulation of mitochondrial DNA metabolic process"/>
    <property type="evidence" value="ECO:0007669"/>
    <property type="project" value="TreeGrafter"/>
</dbReference>
<keyword evidence="8" id="KW-1185">Reference proteome</keyword>
<dbReference type="Proteomes" id="UP000504635">
    <property type="component" value="Unplaced"/>
</dbReference>
<comment type="similarity">
    <text evidence="2 7">Belongs to the peroxisomal membrane protein PXMP2/4 family.</text>
</comment>
<dbReference type="Pfam" id="PF04117">
    <property type="entry name" value="Mpv17_PMP22"/>
    <property type="match status" value="1"/>
</dbReference>
<evidence type="ECO:0000313" key="8">
    <source>
        <dbReference type="Proteomes" id="UP000504635"/>
    </source>
</evidence>
<evidence type="ECO:0000256" key="5">
    <source>
        <dbReference type="ARBA" id="ARBA00023136"/>
    </source>
</evidence>
<evidence type="ECO:0000256" key="7">
    <source>
        <dbReference type="RuleBase" id="RU363053"/>
    </source>
</evidence>
<dbReference type="PANTHER" id="PTHR11266">
    <property type="entry name" value="PEROXISOMAL MEMBRANE PROTEIN 2, PXMP2 MPV17"/>
    <property type="match status" value="1"/>
</dbReference>
<organism evidence="8 9">
    <name type="scientific">Sitophilus oryzae</name>
    <name type="common">Rice weevil</name>
    <name type="synonym">Curculio oryzae</name>
    <dbReference type="NCBI Taxonomy" id="7048"/>
    <lineage>
        <taxon>Eukaryota</taxon>
        <taxon>Metazoa</taxon>
        <taxon>Ecdysozoa</taxon>
        <taxon>Arthropoda</taxon>
        <taxon>Hexapoda</taxon>
        <taxon>Insecta</taxon>
        <taxon>Pterygota</taxon>
        <taxon>Neoptera</taxon>
        <taxon>Endopterygota</taxon>
        <taxon>Coleoptera</taxon>
        <taxon>Polyphaga</taxon>
        <taxon>Cucujiformia</taxon>
        <taxon>Curculionidae</taxon>
        <taxon>Dryophthorinae</taxon>
        <taxon>Sitophilus</taxon>
    </lineage>
</organism>
<feature type="transmembrane region" description="Helical" evidence="7">
    <location>
        <begin position="54"/>
        <end position="73"/>
    </location>
</feature>
<dbReference type="GeneID" id="115874375"/>
<gene>
    <name evidence="9" type="primary">LOC115874375</name>
</gene>
<protein>
    <recommendedName>
        <fullName evidence="6">Mitochondrial inner membrane protein Mpv17</fullName>
    </recommendedName>
</protein>
<dbReference type="GO" id="GO:0016020">
    <property type="term" value="C:membrane"/>
    <property type="evidence" value="ECO:0007669"/>
    <property type="project" value="UniProtKB-SubCell"/>
</dbReference>
<dbReference type="AlphaFoldDB" id="A0A6J2X2C5"/>
<evidence type="ECO:0000256" key="4">
    <source>
        <dbReference type="ARBA" id="ARBA00022989"/>
    </source>
</evidence>
<keyword evidence="5 7" id="KW-0472">Membrane</keyword>
<dbReference type="GO" id="GO:0015267">
    <property type="term" value="F:channel activity"/>
    <property type="evidence" value="ECO:0007669"/>
    <property type="project" value="TreeGrafter"/>
</dbReference>
<dbReference type="RefSeq" id="XP_030745381.1">
    <property type="nucleotide sequence ID" value="XM_030889521.1"/>
</dbReference>
<evidence type="ECO:0000256" key="1">
    <source>
        <dbReference type="ARBA" id="ARBA00004141"/>
    </source>
</evidence>
<name>A0A6J2X2C5_SITOR</name>